<dbReference type="InterPro" id="IPR001810">
    <property type="entry name" value="F-box_dom"/>
</dbReference>
<gene>
    <name evidence="2" type="ORF">ALEPTO_LOCUS3490</name>
</gene>
<accession>A0A9N8ZN10</accession>
<sequence>MISALPILPVESILEIFKYIPTRNLCRLMVLSRTFNIEIKKMMVERFNETFWNKHRRLLVFMTTYLSLDPFLPPLHNTHNGYDLTFDKLDKDLVATFVVDLSQPDGTIGPNHTKLWGLRLRSNDIIRDPLNKPISYPKLDLDLPSEPKEARVYIFDSDTDRDHPFISAFYVTKGCLRASNNNMGCIKKTLTTSSDNNNNTNNSTINTKNKLFNTENAEGWWKHDLISRRHKNFPACAHFIGKNESNNDDVIEMLHEVRISAPMLLTAAEEKRKDKGDGGVEFLVVEGGQSSLTRSCIIL</sequence>
<dbReference type="AlphaFoldDB" id="A0A9N8ZN10"/>
<dbReference type="SUPFAM" id="SSF81383">
    <property type="entry name" value="F-box domain"/>
    <property type="match status" value="1"/>
</dbReference>
<evidence type="ECO:0000259" key="1">
    <source>
        <dbReference type="PROSITE" id="PS50181"/>
    </source>
</evidence>
<reference evidence="2" key="1">
    <citation type="submission" date="2021-06" db="EMBL/GenBank/DDBJ databases">
        <authorList>
            <person name="Kallberg Y."/>
            <person name="Tangrot J."/>
            <person name="Rosling A."/>
        </authorList>
    </citation>
    <scope>NUCLEOTIDE SEQUENCE</scope>
    <source>
        <strain evidence="2">FL130A</strain>
    </source>
</reference>
<evidence type="ECO:0000313" key="2">
    <source>
        <dbReference type="EMBL" id="CAG8501160.1"/>
    </source>
</evidence>
<dbReference type="OrthoDB" id="2305507at2759"/>
<protein>
    <submittedName>
        <fullName evidence="2">475_t:CDS:1</fullName>
    </submittedName>
</protein>
<evidence type="ECO:0000313" key="3">
    <source>
        <dbReference type="Proteomes" id="UP000789508"/>
    </source>
</evidence>
<dbReference type="Pfam" id="PF00646">
    <property type="entry name" value="F-box"/>
    <property type="match status" value="1"/>
</dbReference>
<dbReference type="SMART" id="SM00256">
    <property type="entry name" value="FBOX"/>
    <property type="match status" value="1"/>
</dbReference>
<dbReference type="EMBL" id="CAJVPS010000651">
    <property type="protein sequence ID" value="CAG8501160.1"/>
    <property type="molecule type" value="Genomic_DNA"/>
</dbReference>
<dbReference type="PROSITE" id="PS50181">
    <property type="entry name" value="FBOX"/>
    <property type="match status" value="1"/>
</dbReference>
<name>A0A9N8ZN10_9GLOM</name>
<comment type="caution">
    <text evidence="2">The sequence shown here is derived from an EMBL/GenBank/DDBJ whole genome shotgun (WGS) entry which is preliminary data.</text>
</comment>
<dbReference type="Proteomes" id="UP000789508">
    <property type="component" value="Unassembled WGS sequence"/>
</dbReference>
<keyword evidence="3" id="KW-1185">Reference proteome</keyword>
<feature type="domain" description="F-box" evidence="1">
    <location>
        <begin position="2"/>
        <end position="55"/>
    </location>
</feature>
<dbReference type="InterPro" id="IPR036047">
    <property type="entry name" value="F-box-like_dom_sf"/>
</dbReference>
<proteinExistence type="predicted"/>
<organism evidence="2 3">
    <name type="scientific">Ambispora leptoticha</name>
    <dbReference type="NCBI Taxonomy" id="144679"/>
    <lineage>
        <taxon>Eukaryota</taxon>
        <taxon>Fungi</taxon>
        <taxon>Fungi incertae sedis</taxon>
        <taxon>Mucoromycota</taxon>
        <taxon>Glomeromycotina</taxon>
        <taxon>Glomeromycetes</taxon>
        <taxon>Archaeosporales</taxon>
        <taxon>Ambisporaceae</taxon>
        <taxon>Ambispora</taxon>
    </lineage>
</organism>